<keyword evidence="2" id="KW-0472">Membrane</keyword>
<keyword evidence="2" id="KW-0564">Palmitate</keyword>
<dbReference type="Gene3D" id="1.20.1600.10">
    <property type="entry name" value="Outer membrane efflux proteins (OEP)"/>
    <property type="match status" value="1"/>
</dbReference>
<proteinExistence type="inferred from homology"/>
<dbReference type="NCBIfam" id="TIGR01845">
    <property type="entry name" value="outer_NodT"/>
    <property type="match status" value="1"/>
</dbReference>
<gene>
    <name evidence="3" type="ORF">HH213_01275</name>
</gene>
<dbReference type="EMBL" id="CP051684">
    <property type="protein sequence ID" value="QJD88856.1"/>
    <property type="molecule type" value="Genomic_DNA"/>
</dbReference>
<feature type="signal peptide" evidence="2">
    <location>
        <begin position="1"/>
        <end position="24"/>
    </location>
</feature>
<comment type="subcellular location">
    <subcellularLocation>
        <location evidence="2">Cell membrane</location>
        <topology evidence="2">Lipid-anchor</topology>
    </subcellularLocation>
</comment>
<evidence type="ECO:0000256" key="1">
    <source>
        <dbReference type="ARBA" id="ARBA00007613"/>
    </source>
</evidence>
<dbReference type="PANTHER" id="PTHR30203">
    <property type="entry name" value="OUTER MEMBRANE CATION EFFLUX PROTEIN"/>
    <property type="match status" value="1"/>
</dbReference>
<evidence type="ECO:0000256" key="2">
    <source>
        <dbReference type="RuleBase" id="RU362097"/>
    </source>
</evidence>
<name>A0ABX6M3M4_9BURK</name>
<dbReference type="InterPro" id="IPR003423">
    <property type="entry name" value="OMP_efflux"/>
</dbReference>
<sequence>MSKYVSTYVSKTAPTSRYPLTALAMAVALLAGCSVTPSYKVPETPQPAAYKETPSDADKAAAGWTAAAPADTLERGPWWQLFGDPLLNQLADSIEVNNQNVAAAVAAYAQARALVAEQRASLFPVVDLNGSATRSGGGGNNQTANQYRANIGASWEPDVWGKLRAGVGNANASLQASAADLAAARLSAQGELATNYFALREADAEKALLEQTTEGYERVLQITQNRFDAGIAAKSDLLQAQTQLASARIDQITLVRSRANYEHAIAVLLGKAAGEFTLAPADWNITVPDIPTGLPSTLLQRRPDIAAAERRVAAANENIGIARSAYYPSLNLTGSFGYGAASTGGLFNASNNLWSLGLTAAQTLFDAGATKARVSGAEAARDQAIASYRQTVLTAFADVENQLVATRALVQQQDLRKTASEAADQVEAQLLNRYRAGQVSYSDVVTAQQTALSARRALVQAQVNRQTTAIALIQSLGGGWHVASDQAGGTATN</sequence>
<accession>A0ABX6M3M4</accession>
<dbReference type="Gene3D" id="2.20.200.10">
    <property type="entry name" value="Outer membrane efflux proteins (OEP)"/>
    <property type="match status" value="1"/>
</dbReference>
<dbReference type="PANTHER" id="PTHR30203:SF33">
    <property type="entry name" value="BLR4455 PROTEIN"/>
    <property type="match status" value="1"/>
</dbReference>
<comment type="similarity">
    <text evidence="1 2">Belongs to the outer membrane factor (OMF) (TC 1.B.17) family.</text>
</comment>
<evidence type="ECO:0000313" key="4">
    <source>
        <dbReference type="Proteomes" id="UP000503117"/>
    </source>
</evidence>
<keyword evidence="2" id="KW-0732">Signal</keyword>
<reference evidence="3 4" key="1">
    <citation type="submission" date="2020-04" db="EMBL/GenBank/DDBJ databases">
        <title>Genome sequencing of novel species.</title>
        <authorList>
            <person name="Heo J."/>
            <person name="Kim S.-J."/>
            <person name="Kim J.-S."/>
            <person name="Hong S.-B."/>
            <person name="Kwon S.-W."/>
        </authorList>
    </citation>
    <scope>NUCLEOTIDE SEQUENCE [LARGE SCALE GENOMIC DNA]</scope>
    <source>
        <strain evidence="3 4">AF9R3</strain>
    </source>
</reference>
<evidence type="ECO:0000313" key="3">
    <source>
        <dbReference type="EMBL" id="QJD88856.1"/>
    </source>
</evidence>
<keyword evidence="2" id="KW-0812">Transmembrane</keyword>
<protein>
    <submittedName>
        <fullName evidence="3">Efflux transporter outer membrane subunit</fullName>
    </submittedName>
</protein>
<dbReference type="InterPro" id="IPR010131">
    <property type="entry name" value="MdtP/NodT-like"/>
</dbReference>
<dbReference type="PROSITE" id="PS51257">
    <property type="entry name" value="PROKAR_LIPOPROTEIN"/>
    <property type="match status" value="1"/>
</dbReference>
<dbReference type="SUPFAM" id="SSF56954">
    <property type="entry name" value="Outer membrane efflux proteins (OEP)"/>
    <property type="match status" value="1"/>
</dbReference>
<keyword evidence="2" id="KW-1134">Transmembrane beta strand</keyword>
<dbReference type="Pfam" id="PF02321">
    <property type="entry name" value="OEP"/>
    <property type="match status" value="2"/>
</dbReference>
<feature type="chain" id="PRO_5045008360" evidence="2">
    <location>
        <begin position="25"/>
        <end position="493"/>
    </location>
</feature>
<keyword evidence="2" id="KW-0449">Lipoprotein</keyword>
<dbReference type="Proteomes" id="UP000503117">
    <property type="component" value="Chromosome"/>
</dbReference>
<organism evidence="3 4">
    <name type="scientific">Duganella dendranthematis</name>
    <dbReference type="NCBI Taxonomy" id="2728021"/>
    <lineage>
        <taxon>Bacteria</taxon>
        <taxon>Pseudomonadati</taxon>
        <taxon>Pseudomonadota</taxon>
        <taxon>Betaproteobacteria</taxon>
        <taxon>Burkholderiales</taxon>
        <taxon>Oxalobacteraceae</taxon>
        <taxon>Telluria group</taxon>
        <taxon>Duganella</taxon>
    </lineage>
</organism>
<keyword evidence="4" id="KW-1185">Reference proteome</keyword>